<protein>
    <recommendedName>
        <fullName evidence="2">SGNH hydrolase-type esterase domain-containing protein</fullName>
    </recommendedName>
</protein>
<feature type="domain" description="SGNH hydrolase-type esterase" evidence="2">
    <location>
        <begin position="30"/>
        <end position="203"/>
    </location>
</feature>
<dbReference type="CDD" id="cd01833">
    <property type="entry name" value="XynB_like"/>
    <property type="match status" value="1"/>
</dbReference>
<comment type="caution">
    <text evidence="3">The sequence shown here is derived from an EMBL/GenBank/DDBJ whole genome shotgun (WGS) entry which is preliminary data.</text>
</comment>
<evidence type="ECO:0000313" key="4">
    <source>
        <dbReference type="Proteomes" id="UP000775872"/>
    </source>
</evidence>
<dbReference type="InterPro" id="IPR051532">
    <property type="entry name" value="Ester_Hydrolysis_Enzymes"/>
</dbReference>
<dbReference type="PANTHER" id="PTHR30383:SF5">
    <property type="entry name" value="SGNH HYDROLASE-TYPE ESTERASE DOMAIN-CONTAINING PROTEIN"/>
    <property type="match status" value="1"/>
</dbReference>
<organism evidence="3 4">
    <name type="scientific">Clonostachys solani</name>
    <dbReference type="NCBI Taxonomy" id="160281"/>
    <lineage>
        <taxon>Eukaryota</taxon>
        <taxon>Fungi</taxon>
        <taxon>Dikarya</taxon>
        <taxon>Ascomycota</taxon>
        <taxon>Pezizomycotina</taxon>
        <taxon>Sordariomycetes</taxon>
        <taxon>Hypocreomycetidae</taxon>
        <taxon>Hypocreales</taxon>
        <taxon>Bionectriaceae</taxon>
        <taxon>Clonostachys</taxon>
    </lineage>
</organism>
<gene>
    <name evidence="3" type="ORF">CSOL1703_00009688</name>
</gene>
<evidence type="ECO:0000256" key="1">
    <source>
        <dbReference type="SAM" id="SignalP"/>
    </source>
</evidence>
<dbReference type="PANTHER" id="PTHR30383">
    <property type="entry name" value="THIOESTERASE 1/PROTEASE 1/LYSOPHOSPHOLIPASE L1"/>
    <property type="match status" value="1"/>
</dbReference>
<dbReference type="EMBL" id="CABFOC020000003">
    <property type="protein sequence ID" value="CAH0043821.1"/>
    <property type="molecule type" value="Genomic_DNA"/>
</dbReference>
<evidence type="ECO:0000313" key="3">
    <source>
        <dbReference type="EMBL" id="CAH0043821.1"/>
    </source>
</evidence>
<dbReference type="SUPFAM" id="SSF52266">
    <property type="entry name" value="SGNH hydrolase"/>
    <property type="match status" value="1"/>
</dbReference>
<sequence length="244" mass="26949">MARLCLIWVFALLWTLVTAKSLPNLRILTLGDSITKGNGSGGNPNGYRSRLRGLLVQAGAQVDMIGTLKTGTMADNDHEGHSGKTIKTIATKWQKPIVAKPNLILIHAGTNNMDLNEDLDTAPTLYANMLDGMFNEYNDVVILVVPVIYSKKAHLNKNREAFNAKLQTIVKQRQDKGKHIHITAVDITDADLSDEKHPNIQGYNKFADAFFAGINRVNDKEWLVAPAKIDYDAYPDVGLGRRGQ</sequence>
<dbReference type="Pfam" id="PF13472">
    <property type="entry name" value="Lipase_GDSL_2"/>
    <property type="match status" value="1"/>
</dbReference>
<dbReference type="InterPro" id="IPR013830">
    <property type="entry name" value="SGNH_hydro"/>
</dbReference>
<dbReference type="OrthoDB" id="1046782at2759"/>
<dbReference type="Gene3D" id="3.40.50.1110">
    <property type="entry name" value="SGNH hydrolase"/>
    <property type="match status" value="1"/>
</dbReference>
<reference evidence="4" key="1">
    <citation type="submission" date="2019-06" db="EMBL/GenBank/DDBJ databases">
        <authorList>
            <person name="Broberg M."/>
        </authorList>
    </citation>
    <scope>NUCLEOTIDE SEQUENCE [LARGE SCALE GENOMIC DNA]</scope>
</reference>
<proteinExistence type="predicted"/>
<keyword evidence="4" id="KW-1185">Reference proteome</keyword>
<dbReference type="InterPro" id="IPR036514">
    <property type="entry name" value="SGNH_hydro_sf"/>
</dbReference>
<keyword evidence="1" id="KW-0732">Signal</keyword>
<feature type="chain" id="PRO_5040458911" description="SGNH hydrolase-type esterase domain-containing protein" evidence="1">
    <location>
        <begin position="20"/>
        <end position="244"/>
    </location>
</feature>
<name>A0A9N9YXH3_9HYPO</name>
<dbReference type="AlphaFoldDB" id="A0A9N9YXH3"/>
<reference evidence="3 4" key="2">
    <citation type="submission" date="2021-10" db="EMBL/GenBank/DDBJ databases">
        <authorList>
            <person name="Piombo E."/>
        </authorList>
    </citation>
    <scope>NUCLEOTIDE SEQUENCE [LARGE SCALE GENOMIC DNA]</scope>
</reference>
<dbReference type="GO" id="GO:0004622">
    <property type="term" value="F:phosphatidylcholine lysophospholipase activity"/>
    <property type="evidence" value="ECO:0007669"/>
    <property type="project" value="TreeGrafter"/>
</dbReference>
<accession>A0A9N9YXH3</accession>
<dbReference type="Proteomes" id="UP000775872">
    <property type="component" value="Unassembled WGS sequence"/>
</dbReference>
<feature type="signal peptide" evidence="1">
    <location>
        <begin position="1"/>
        <end position="19"/>
    </location>
</feature>
<evidence type="ECO:0000259" key="2">
    <source>
        <dbReference type="Pfam" id="PF13472"/>
    </source>
</evidence>